<organism evidence="12 13">
    <name type="scientific">Sporanaerobacter acetigenes DSM 13106</name>
    <dbReference type="NCBI Taxonomy" id="1123281"/>
    <lineage>
        <taxon>Bacteria</taxon>
        <taxon>Bacillati</taxon>
        <taxon>Bacillota</taxon>
        <taxon>Tissierellia</taxon>
        <taxon>Tissierellales</taxon>
        <taxon>Sporanaerobacteraceae</taxon>
        <taxon>Sporanaerobacter</taxon>
    </lineage>
</organism>
<proteinExistence type="inferred from homology"/>
<dbReference type="AlphaFoldDB" id="A0A1M5UQ72"/>
<keyword evidence="6 10" id="KW-0067">ATP-binding</keyword>
<evidence type="ECO:0000256" key="9">
    <source>
        <dbReference type="ARBA" id="ARBA00047937"/>
    </source>
</evidence>
<dbReference type="PRINTS" id="PR01045">
    <property type="entry name" value="TRNASYNTHGB"/>
</dbReference>
<dbReference type="GO" id="GO:0006420">
    <property type="term" value="P:arginyl-tRNA aminoacylation"/>
    <property type="evidence" value="ECO:0007669"/>
    <property type="project" value="InterPro"/>
</dbReference>
<dbReference type="STRING" id="1123281.SAMN02745180_00725"/>
<dbReference type="InterPro" id="IPR009080">
    <property type="entry name" value="tRNAsynth_Ia_anticodon-bd"/>
</dbReference>
<evidence type="ECO:0000256" key="8">
    <source>
        <dbReference type="ARBA" id="ARBA00023146"/>
    </source>
</evidence>
<evidence type="ECO:0000256" key="2">
    <source>
        <dbReference type="ARBA" id="ARBA00008226"/>
    </source>
</evidence>
<evidence type="ECO:0000256" key="3">
    <source>
        <dbReference type="ARBA" id="ARBA00022490"/>
    </source>
</evidence>
<protein>
    <recommendedName>
        <fullName evidence="10">Glycine--tRNA ligase beta subunit</fullName>
        <ecNumber evidence="10">6.1.1.14</ecNumber>
    </recommendedName>
    <alternativeName>
        <fullName evidence="10">Glycyl-tRNA synthetase beta subunit</fullName>
        <shortName evidence="10">GlyRS</shortName>
    </alternativeName>
</protein>
<evidence type="ECO:0000313" key="12">
    <source>
        <dbReference type="EMBL" id="SHH65070.1"/>
    </source>
</evidence>
<dbReference type="GO" id="GO:0004820">
    <property type="term" value="F:glycine-tRNA ligase activity"/>
    <property type="evidence" value="ECO:0007669"/>
    <property type="project" value="UniProtKB-UniRule"/>
</dbReference>
<dbReference type="Pfam" id="PF05746">
    <property type="entry name" value="DALR_1"/>
    <property type="match status" value="1"/>
</dbReference>
<dbReference type="PANTHER" id="PTHR30075:SF2">
    <property type="entry name" value="GLYCINE--TRNA LIGASE, CHLOROPLASTIC_MITOCHONDRIAL 2"/>
    <property type="match status" value="1"/>
</dbReference>
<dbReference type="HAMAP" id="MF_00255">
    <property type="entry name" value="Gly_tRNA_synth_beta"/>
    <property type="match status" value="1"/>
</dbReference>
<evidence type="ECO:0000259" key="11">
    <source>
        <dbReference type="SMART" id="SM00836"/>
    </source>
</evidence>
<dbReference type="InterPro" id="IPR015944">
    <property type="entry name" value="Gly-tRNA-synth_bsu"/>
</dbReference>
<keyword evidence="13" id="KW-1185">Reference proteome</keyword>
<dbReference type="GO" id="GO:0005829">
    <property type="term" value="C:cytosol"/>
    <property type="evidence" value="ECO:0007669"/>
    <property type="project" value="TreeGrafter"/>
</dbReference>
<keyword evidence="4 10" id="KW-0436">Ligase</keyword>
<dbReference type="PANTHER" id="PTHR30075">
    <property type="entry name" value="GLYCYL-TRNA SYNTHETASE"/>
    <property type="match status" value="1"/>
</dbReference>
<dbReference type="InterPro" id="IPR006194">
    <property type="entry name" value="Gly-tRNA-synth_heterodimer"/>
</dbReference>
<dbReference type="GO" id="GO:0005524">
    <property type="term" value="F:ATP binding"/>
    <property type="evidence" value="ECO:0007669"/>
    <property type="project" value="UniProtKB-UniRule"/>
</dbReference>
<dbReference type="OrthoDB" id="9775440at2"/>
<evidence type="ECO:0000256" key="1">
    <source>
        <dbReference type="ARBA" id="ARBA00004496"/>
    </source>
</evidence>
<keyword evidence="5 10" id="KW-0547">Nucleotide-binding</keyword>
<keyword evidence="7 10" id="KW-0648">Protein biosynthesis</keyword>
<comment type="subunit">
    <text evidence="10">Tetramer of two alpha and two beta subunits.</text>
</comment>
<evidence type="ECO:0000256" key="10">
    <source>
        <dbReference type="HAMAP-Rule" id="MF_00255"/>
    </source>
</evidence>
<dbReference type="Proteomes" id="UP000184389">
    <property type="component" value="Unassembled WGS sequence"/>
</dbReference>
<dbReference type="SUPFAM" id="SSF109604">
    <property type="entry name" value="HD-domain/PDEase-like"/>
    <property type="match status" value="1"/>
</dbReference>
<dbReference type="InterPro" id="IPR008909">
    <property type="entry name" value="DALR_anticod-bd"/>
</dbReference>
<dbReference type="Gene3D" id="1.10.730.10">
    <property type="entry name" value="Isoleucyl-tRNA Synthetase, Domain 1"/>
    <property type="match status" value="1"/>
</dbReference>
<dbReference type="PROSITE" id="PS50861">
    <property type="entry name" value="AA_TRNA_LIGASE_II_GLYAB"/>
    <property type="match status" value="1"/>
</dbReference>
<comment type="subcellular location">
    <subcellularLocation>
        <location evidence="1 10">Cytoplasm</location>
    </subcellularLocation>
</comment>
<dbReference type="Pfam" id="PF02092">
    <property type="entry name" value="tRNA_synt_2f"/>
    <property type="match status" value="1"/>
</dbReference>
<dbReference type="SUPFAM" id="SSF47323">
    <property type="entry name" value="Anticodon-binding domain of a subclass of class I aminoacyl-tRNA synthetases"/>
    <property type="match status" value="1"/>
</dbReference>
<evidence type="ECO:0000256" key="7">
    <source>
        <dbReference type="ARBA" id="ARBA00022917"/>
    </source>
</evidence>
<dbReference type="RefSeq" id="WP_072743293.1">
    <property type="nucleotide sequence ID" value="NZ_FQXR01000003.1"/>
</dbReference>
<accession>A0A1M5UQ72</accession>
<comment type="similarity">
    <text evidence="2 10">Belongs to the class-II aminoacyl-tRNA synthetase family.</text>
</comment>
<evidence type="ECO:0000313" key="13">
    <source>
        <dbReference type="Proteomes" id="UP000184389"/>
    </source>
</evidence>
<feature type="domain" description="DALR anticodon binding" evidence="11">
    <location>
        <begin position="585"/>
        <end position="690"/>
    </location>
</feature>
<dbReference type="GO" id="GO:0004814">
    <property type="term" value="F:arginine-tRNA ligase activity"/>
    <property type="evidence" value="ECO:0007669"/>
    <property type="project" value="InterPro"/>
</dbReference>
<comment type="catalytic activity">
    <reaction evidence="9 10">
        <text>tRNA(Gly) + glycine + ATP = glycyl-tRNA(Gly) + AMP + diphosphate</text>
        <dbReference type="Rhea" id="RHEA:16013"/>
        <dbReference type="Rhea" id="RHEA-COMP:9664"/>
        <dbReference type="Rhea" id="RHEA-COMP:9683"/>
        <dbReference type="ChEBI" id="CHEBI:30616"/>
        <dbReference type="ChEBI" id="CHEBI:33019"/>
        <dbReference type="ChEBI" id="CHEBI:57305"/>
        <dbReference type="ChEBI" id="CHEBI:78442"/>
        <dbReference type="ChEBI" id="CHEBI:78522"/>
        <dbReference type="ChEBI" id="CHEBI:456215"/>
        <dbReference type="EC" id="6.1.1.14"/>
    </reaction>
</comment>
<keyword evidence="3 10" id="KW-0963">Cytoplasm</keyword>
<dbReference type="SMART" id="SM00836">
    <property type="entry name" value="DALR_1"/>
    <property type="match status" value="1"/>
</dbReference>
<evidence type="ECO:0000256" key="4">
    <source>
        <dbReference type="ARBA" id="ARBA00022598"/>
    </source>
</evidence>
<name>A0A1M5UQ72_9FIRM</name>
<dbReference type="NCBIfam" id="TIGR00211">
    <property type="entry name" value="glyS"/>
    <property type="match status" value="1"/>
</dbReference>
<gene>
    <name evidence="10" type="primary">glyS</name>
    <name evidence="12" type="ORF">SAMN02745180_00725</name>
</gene>
<evidence type="ECO:0000256" key="6">
    <source>
        <dbReference type="ARBA" id="ARBA00022840"/>
    </source>
</evidence>
<dbReference type="EMBL" id="FQXR01000003">
    <property type="protein sequence ID" value="SHH65070.1"/>
    <property type="molecule type" value="Genomic_DNA"/>
</dbReference>
<reference evidence="12 13" key="1">
    <citation type="submission" date="2016-11" db="EMBL/GenBank/DDBJ databases">
        <authorList>
            <person name="Jaros S."/>
            <person name="Januszkiewicz K."/>
            <person name="Wedrychowicz H."/>
        </authorList>
    </citation>
    <scope>NUCLEOTIDE SEQUENCE [LARGE SCALE GENOMIC DNA]</scope>
    <source>
        <strain evidence="12 13">DSM 13106</strain>
    </source>
</reference>
<sequence length="693" mass="79421">MSNKYLLEIGVEEMPARFVKNTLEQMKNYTTKLLKNERIEFQEIKLNSTPRRLVLLIDGLAENQEDLKEVVKGPSKKIAFDKDGNPTKALEGFVRGQGASLDDVFLQEHNGEEYVYVNKVKEGKLVEDILKENMANMIKSISFPKSMKWGGKNLRFARPIRWILSMLNDKVVEFDLEGIVASNITRGHRFLGSSHIEIGNVDEYISKLKENYVIVDANTRKEKIKYGCEKLAREKGGNILQDEGLLDEITNIVEYPTPIIGRIKEEYLELPKEVVITPMKEHQRYFPVIDDKKRLLPYFITVRNGNEDHIDMVIKGNEKVIGARLEDAKFFFNEDKKEPLENCVESLKDIVFQEKLGTLYDKTIRIQKLAVKIGNYLEVGEETAKNIERAGYLSKADLVTKMVDEFTELQGVMGREYAKISGENEITSLAIYEQYLPRYAGDELPTTTAGAVLSIADKLDTIAGCFAIGIQPTGSQDPYGLRRQALGIINIILDKKLNLSLGELIDFALYIYVEENGLAFDYNQVKGDILEFFNGRIKNMFIDMGFRYDIVDAILATGIDDVFDMKLRADKLNTWLNKEELNDILQAFNRVKTLADKSETNEVKRDLLVEKEEIRLYETFNIVEEKVIASLNKKEYDRALDYMISLKEPIDSFFDNVMVMVEDEKIKHNRLGLVRKISDTMLMICDLSKIVNK</sequence>
<keyword evidence="8 10" id="KW-0030">Aminoacyl-tRNA synthetase</keyword>
<evidence type="ECO:0000256" key="5">
    <source>
        <dbReference type="ARBA" id="ARBA00022741"/>
    </source>
</evidence>
<dbReference type="EC" id="6.1.1.14" evidence="10"/>
<dbReference type="GO" id="GO:0006426">
    <property type="term" value="P:glycyl-tRNA aminoacylation"/>
    <property type="evidence" value="ECO:0007669"/>
    <property type="project" value="UniProtKB-UniRule"/>
</dbReference>